<sequence length="350" mass="40646">MVHCKRTLYASPAYSRVFPSIRRRKSIEDETTRVKLVSSPLIFQWKSLRWFLRIVHIKIAKTLDALSREETLEGCAIRAIVFSARQRGRRLRSSCIPISKTMRFYCRGRASEMHTAAFLLRARVHSGTLLKTARETRAPYYRCTRGKNGFKRTRFFNILSALIFDIHIRAYNDSPAYYLNALAIRLFSINLPTCFFFFLFFFFFLLLLVSYQSKLQIIRHSIADSLRIAESKRGITCRNTLFRFHFYAGGLKIRSVKTRSRFYKRSIRSLSMVSITAIDPINFSKYSTMLEISSVNDVHYFATRIRIARINSGNVRLTGLENLKESPCSVFCIICKNSGNLLTNLVFCAF</sequence>
<keyword evidence="1" id="KW-0472">Membrane</keyword>
<protein>
    <submittedName>
        <fullName evidence="2">Uncharacterized protein</fullName>
    </submittedName>
</protein>
<organism evidence="2 3">
    <name type="scientific">Cardiocondyla obscurior</name>
    <dbReference type="NCBI Taxonomy" id="286306"/>
    <lineage>
        <taxon>Eukaryota</taxon>
        <taxon>Metazoa</taxon>
        <taxon>Ecdysozoa</taxon>
        <taxon>Arthropoda</taxon>
        <taxon>Hexapoda</taxon>
        <taxon>Insecta</taxon>
        <taxon>Pterygota</taxon>
        <taxon>Neoptera</taxon>
        <taxon>Endopterygota</taxon>
        <taxon>Hymenoptera</taxon>
        <taxon>Apocrita</taxon>
        <taxon>Aculeata</taxon>
        <taxon>Formicoidea</taxon>
        <taxon>Formicidae</taxon>
        <taxon>Myrmicinae</taxon>
        <taxon>Cardiocondyla</taxon>
    </lineage>
</organism>
<evidence type="ECO:0000313" key="3">
    <source>
        <dbReference type="Proteomes" id="UP001430953"/>
    </source>
</evidence>
<gene>
    <name evidence="2" type="ORF">PUN28_003951</name>
</gene>
<reference evidence="2 3" key="1">
    <citation type="submission" date="2023-03" db="EMBL/GenBank/DDBJ databases">
        <title>High recombination rates correlate with genetic variation in Cardiocondyla obscurior ants.</title>
        <authorList>
            <person name="Errbii M."/>
        </authorList>
    </citation>
    <scope>NUCLEOTIDE SEQUENCE [LARGE SCALE GENOMIC DNA]</scope>
    <source>
        <strain evidence="2">Alpha-2009</strain>
        <tissue evidence="2">Whole body</tissue>
    </source>
</reference>
<dbReference type="AlphaFoldDB" id="A0AAW2GNA2"/>
<accession>A0AAW2GNA2</accession>
<dbReference type="EMBL" id="JADYXP020000003">
    <property type="protein sequence ID" value="KAL0128927.1"/>
    <property type="molecule type" value="Genomic_DNA"/>
</dbReference>
<comment type="caution">
    <text evidence="2">The sequence shown here is derived from an EMBL/GenBank/DDBJ whole genome shotgun (WGS) entry which is preliminary data.</text>
</comment>
<feature type="transmembrane region" description="Helical" evidence="1">
    <location>
        <begin position="155"/>
        <end position="172"/>
    </location>
</feature>
<dbReference type="Proteomes" id="UP001430953">
    <property type="component" value="Unassembled WGS sequence"/>
</dbReference>
<keyword evidence="1" id="KW-1133">Transmembrane helix</keyword>
<evidence type="ECO:0000313" key="2">
    <source>
        <dbReference type="EMBL" id="KAL0128927.1"/>
    </source>
</evidence>
<evidence type="ECO:0000256" key="1">
    <source>
        <dbReference type="SAM" id="Phobius"/>
    </source>
</evidence>
<feature type="transmembrane region" description="Helical" evidence="1">
    <location>
        <begin position="184"/>
        <end position="209"/>
    </location>
</feature>
<keyword evidence="1" id="KW-0812">Transmembrane</keyword>
<name>A0AAW2GNA2_9HYME</name>
<proteinExistence type="predicted"/>
<keyword evidence="3" id="KW-1185">Reference proteome</keyword>